<name>A0A0A9AA12_ARUDO</name>
<organism evidence="1">
    <name type="scientific">Arundo donax</name>
    <name type="common">Giant reed</name>
    <name type="synonym">Donax arundinaceus</name>
    <dbReference type="NCBI Taxonomy" id="35708"/>
    <lineage>
        <taxon>Eukaryota</taxon>
        <taxon>Viridiplantae</taxon>
        <taxon>Streptophyta</taxon>
        <taxon>Embryophyta</taxon>
        <taxon>Tracheophyta</taxon>
        <taxon>Spermatophyta</taxon>
        <taxon>Magnoliopsida</taxon>
        <taxon>Liliopsida</taxon>
        <taxon>Poales</taxon>
        <taxon>Poaceae</taxon>
        <taxon>PACMAD clade</taxon>
        <taxon>Arundinoideae</taxon>
        <taxon>Arundineae</taxon>
        <taxon>Arundo</taxon>
    </lineage>
</organism>
<reference evidence="1" key="1">
    <citation type="submission" date="2014-09" db="EMBL/GenBank/DDBJ databases">
        <authorList>
            <person name="Magalhaes I.L.F."/>
            <person name="Oliveira U."/>
            <person name="Santos F.R."/>
            <person name="Vidigal T.H.D.A."/>
            <person name="Brescovit A.D."/>
            <person name="Santos A.J."/>
        </authorList>
    </citation>
    <scope>NUCLEOTIDE SEQUENCE</scope>
    <source>
        <tissue evidence="1">Shoot tissue taken approximately 20 cm above the soil surface</tissue>
    </source>
</reference>
<dbReference type="EMBL" id="GBRH01252060">
    <property type="protein sequence ID" value="JAD45835.1"/>
    <property type="molecule type" value="Transcribed_RNA"/>
</dbReference>
<proteinExistence type="predicted"/>
<sequence>MMKLGQIIKNHLGLFGMLPFLIQSSLA</sequence>
<dbReference type="AlphaFoldDB" id="A0A0A9AA12"/>
<protein>
    <submittedName>
        <fullName evidence="1">Uncharacterized protein</fullName>
    </submittedName>
</protein>
<accession>A0A0A9AA12</accession>
<evidence type="ECO:0000313" key="1">
    <source>
        <dbReference type="EMBL" id="JAD45835.1"/>
    </source>
</evidence>
<reference evidence="1" key="2">
    <citation type="journal article" date="2015" name="Data Brief">
        <title>Shoot transcriptome of the giant reed, Arundo donax.</title>
        <authorList>
            <person name="Barrero R.A."/>
            <person name="Guerrero F.D."/>
            <person name="Moolhuijzen P."/>
            <person name="Goolsby J.A."/>
            <person name="Tidwell J."/>
            <person name="Bellgard S.E."/>
            <person name="Bellgard M.I."/>
        </authorList>
    </citation>
    <scope>NUCLEOTIDE SEQUENCE</scope>
    <source>
        <tissue evidence="1">Shoot tissue taken approximately 20 cm above the soil surface</tissue>
    </source>
</reference>